<sequence>MISIAVILLLQVYSAQCMVSSGRAGHGFVGYGISMYDPNCAYSCRSAISSSALNCSTYADGAEVADMAGMSGMGAASTSGGCYATDDTFLQTLAYCISTRCDGKVAVYRLEKWWLRNVAGTKEVQPDPKYSYQQALARVTEPPTTTLVSGDPLNKTSLVKDADYIAVFNAQEIFEAQEVLYEKYGQAILIPKIYTANGKHDELLTYVSNRIGVLSFANLPLIFLYAGRNNVLLWLTNWSHSTFILLHRWIAYISTLQACIHSAVWLQNYVATGSHTTESKLQYWFWGIIATLSMSILLPSSIIPIRQKAYEVFLLWHISLSVLVIAGCYLHIYYRFENQWGYELWILITIAIWGFDRVMRILRVARNGICTAQITTIDEDYIRIDIKGVASGVGHAYLYFPTLTWRVWENHPFSVASTLLPALEDSASLKKASESDLESDRARTSDKASPSDQDIDIKEISSGSSNKSNHLRLPPSLALSFFVRARSGLTTQFPANGSIPVLVESIYGTNEDLSGYPSLICIAGGVGVTAIMPYLQSHPGSKKLYWGVRNAGIVKTLESSFHGIDKEVFVGTKMVIKDVLEDALANASPDGAAVVVSGPSCMADEVRVLVSQIGARGGRSNIKLVEESFTW</sequence>
<dbReference type="Gene3D" id="3.40.50.80">
    <property type="entry name" value="Nucleotide-binding domain of ferredoxin-NADP reductase (FNR) module"/>
    <property type="match status" value="1"/>
</dbReference>
<name>A0A370TIM8_9HELO</name>
<keyword evidence="3 8" id="KW-0812">Transmembrane</keyword>
<keyword evidence="2" id="KW-0813">Transport</keyword>
<keyword evidence="5" id="KW-0406">Ion transport</keyword>
<evidence type="ECO:0000256" key="4">
    <source>
        <dbReference type="ARBA" id="ARBA00022989"/>
    </source>
</evidence>
<dbReference type="PANTHER" id="PTHR32361:SF9">
    <property type="entry name" value="FERRIC REDUCTASE TRANSMEMBRANE COMPONENT 3-RELATED"/>
    <property type="match status" value="1"/>
</dbReference>
<dbReference type="GeneID" id="43599987"/>
<comment type="subcellular location">
    <subcellularLocation>
        <location evidence="1">Membrane</location>
        <topology evidence="1">Multi-pass membrane protein</topology>
    </subcellularLocation>
</comment>
<dbReference type="PANTHER" id="PTHR32361">
    <property type="entry name" value="FERRIC/CUPRIC REDUCTASE TRANSMEMBRANE COMPONENT"/>
    <property type="match status" value="1"/>
</dbReference>
<feature type="domain" description="Ferric oxidoreductase" evidence="10">
    <location>
        <begin position="212"/>
        <end position="328"/>
    </location>
</feature>
<proteinExistence type="predicted"/>
<evidence type="ECO:0000256" key="8">
    <source>
        <dbReference type="SAM" id="Phobius"/>
    </source>
</evidence>
<keyword evidence="9" id="KW-0732">Signal</keyword>
<evidence type="ECO:0000256" key="1">
    <source>
        <dbReference type="ARBA" id="ARBA00004141"/>
    </source>
</evidence>
<dbReference type="EMBL" id="NPIC01000006">
    <property type="protein sequence ID" value="RDL35207.1"/>
    <property type="molecule type" value="Genomic_DNA"/>
</dbReference>
<reference evidence="11 12" key="1">
    <citation type="journal article" date="2018" name="IMA Fungus">
        <title>IMA Genome-F 9: Draft genome sequence of Annulohypoxylon stygium, Aspergillus mulundensis, Berkeleyomyces basicola (syn. Thielaviopsis basicola), Ceratocystis smalleyi, two Cercospora beticola strains, Coleophoma cylindrospora, Fusarium fracticaudum, Phialophora cf. hyalina, and Morchella septimelata.</title>
        <authorList>
            <person name="Wingfield B.D."/>
            <person name="Bills G.F."/>
            <person name="Dong Y."/>
            <person name="Huang W."/>
            <person name="Nel W.J."/>
            <person name="Swalarsk-Parry B.S."/>
            <person name="Vaghefi N."/>
            <person name="Wilken P.M."/>
            <person name="An Z."/>
            <person name="de Beer Z.W."/>
            <person name="De Vos L."/>
            <person name="Chen L."/>
            <person name="Duong T.A."/>
            <person name="Gao Y."/>
            <person name="Hammerbacher A."/>
            <person name="Kikkert J.R."/>
            <person name="Li Y."/>
            <person name="Li H."/>
            <person name="Li K."/>
            <person name="Li Q."/>
            <person name="Liu X."/>
            <person name="Ma X."/>
            <person name="Naidoo K."/>
            <person name="Pethybridge S.J."/>
            <person name="Sun J."/>
            <person name="Steenkamp E.T."/>
            <person name="van der Nest M.A."/>
            <person name="van Wyk S."/>
            <person name="Wingfield M.J."/>
            <person name="Xiong C."/>
            <person name="Yue Q."/>
            <person name="Zhang X."/>
        </authorList>
    </citation>
    <scope>NUCLEOTIDE SEQUENCE [LARGE SCALE GENOMIC DNA]</scope>
    <source>
        <strain evidence="11 12">BP 5553</strain>
    </source>
</reference>
<feature type="compositionally biased region" description="Basic and acidic residues" evidence="7">
    <location>
        <begin position="434"/>
        <end position="446"/>
    </location>
</feature>
<dbReference type="RefSeq" id="XP_031868030.1">
    <property type="nucleotide sequence ID" value="XM_032015761.1"/>
</dbReference>
<feature type="signal peptide" evidence="9">
    <location>
        <begin position="1"/>
        <end position="17"/>
    </location>
</feature>
<dbReference type="InterPro" id="IPR051410">
    <property type="entry name" value="Ferric/Cupric_Reductase"/>
</dbReference>
<feature type="transmembrane region" description="Helical" evidence="8">
    <location>
        <begin position="312"/>
        <end position="334"/>
    </location>
</feature>
<dbReference type="GO" id="GO:0015677">
    <property type="term" value="P:copper ion import"/>
    <property type="evidence" value="ECO:0007669"/>
    <property type="project" value="TreeGrafter"/>
</dbReference>
<keyword evidence="12" id="KW-1185">Reference proteome</keyword>
<feature type="region of interest" description="Disordered" evidence="7">
    <location>
        <begin position="434"/>
        <end position="470"/>
    </location>
</feature>
<dbReference type="SFLD" id="SFLDS00052">
    <property type="entry name" value="Ferric_Reductase_Domain"/>
    <property type="match status" value="1"/>
</dbReference>
<dbReference type="SUPFAM" id="SSF52343">
    <property type="entry name" value="Ferredoxin reductase-like, C-terminal NADP-linked domain"/>
    <property type="match status" value="1"/>
</dbReference>
<dbReference type="AlphaFoldDB" id="A0A370TIM8"/>
<dbReference type="GO" id="GO:0006826">
    <property type="term" value="P:iron ion transport"/>
    <property type="evidence" value="ECO:0007669"/>
    <property type="project" value="TreeGrafter"/>
</dbReference>
<dbReference type="GO" id="GO:0006879">
    <property type="term" value="P:intracellular iron ion homeostasis"/>
    <property type="evidence" value="ECO:0007669"/>
    <property type="project" value="TreeGrafter"/>
</dbReference>
<dbReference type="OrthoDB" id="167398at2759"/>
<organism evidence="11 12">
    <name type="scientific">Venustampulla echinocandica</name>
    <dbReference type="NCBI Taxonomy" id="2656787"/>
    <lineage>
        <taxon>Eukaryota</taxon>
        <taxon>Fungi</taxon>
        <taxon>Dikarya</taxon>
        <taxon>Ascomycota</taxon>
        <taxon>Pezizomycotina</taxon>
        <taxon>Leotiomycetes</taxon>
        <taxon>Helotiales</taxon>
        <taxon>Pleuroascaceae</taxon>
        <taxon>Venustampulla</taxon>
    </lineage>
</organism>
<dbReference type="InterPro" id="IPR039261">
    <property type="entry name" value="FNR_nucleotide-bd"/>
</dbReference>
<comment type="caution">
    <text evidence="11">The sequence shown here is derived from an EMBL/GenBank/DDBJ whole genome shotgun (WGS) entry which is preliminary data.</text>
</comment>
<dbReference type="GO" id="GO:0005886">
    <property type="term" value="C:plasma membrane"/>
    <property type="evidence" value="ECO:0007669"/>
    <property type="project" value="TreeGrafter"/>
</dbReference>
<evidence type="ECO:0000256" key="2">
    <source>
        <dbReference type="ARBA" id="ARBA00022448"/>
    </source>
</evidence>
<dbReference type="GO" id="GO:0000293">
    <property type="term" value="F:ferric-chelate reductase activity"/>
    <property type="evidence" value="ECO:0007669"/>
    <property type="project" value="TreeGrafter"/>
</dbReference>
<dbReference type="CDD" id="cd06186">
    <property type="entry name" value="NOX_Duox_like_FAD_NADP"/>
    <property type="match status" value="1"/>
</dbReference>
<dbReference type="STRING" id="2656787.A0A370TIM8"/>
<dbReference type="Pfam" id="PF01794">
    <property type="entry name" value="Ferric_reduct"/>
    <property type="match status" value="1"/>
</dbReference>
<keyword evidence="4 8" id="KW-1133">Transmembrane helix</keyword>
<evidence type="ECO:0000256" key="5">
    <source>
        <dbReference type="ARBA" id="ARBA00023065"/>
    </source>
</evidence>
<evidence type="ECO:0000256" key="3">
    <source>
        <dbReference type="ARBA" id="ARBA00022692"/>
    </source>
</evidence>
<evidence type="ECO:0000256" key="9">
    <source>
        <dbReference type="SAM" id="SignalP"/>
    </source>
</evidence>
<evidence type="ECO:0000259" key="10">
    <source>
        <dbReference type="Pfam" id="PF01794"/>
    </source>
</evidence>
<keyword evidence="6 8" id="KW-0472">Membrane</keyword>
<evidence type="ECO:0000256" key="6">
    <source>
        <dbReference type="ARBA" id="ARBA00023136"/>
    </source>
</evidence>
<gene>
    <name evidence="11" type="ORF">BP5553_07138</name>
</gene>
<dbReference type="Proteomes" id="UP000254866">
    <property type="component" value="Unassembled WGS sequence"/>
</dbReference>
<protein>
    <recommendedName>
        <fullName evidence="10">Ferric oxidoreductase domain-containing protein</fullName>
    </recommendedName>
</protein>
<feature type="transmembrane region" description="Helical" evidence="8">
    <location>
        <begin position="283"/>
        <end position="305"/>
    </location>
</feature>
<evidence type="ECO:0000256" key="7">
    <source>
        <dbReference type="SAM" id="MobiDB-lite"/>
    </source>
</evidence>
<evidence type="ECO:0000313" key="11">
    <source>
        <dbReference type="EMBL" id="RDL35207.1"/>
    </source>
</evidence>
<evidence type="ECO:0000313" key="12">
    <source>
        <dbReference type="Proteomes" id="UP000254866"/>
    </source>
</evidence>
<accession>A0A370TIM8</accession>
<dbReference type="InterPro" id="IPR013130">
    <property type="entry name" value="Fe3_Rdtase_TM_dom"/>
</dbReference>
<feature type="chain" id="PRO_5016571654" description="Ferric oxidoreductase domain-containing protein" evidence="9">
    <location>
        <begin position="18"/>
        <end position="631"/>
    </location>
</feature>